<comment type="caution">
    <text evidence="3">The sequence shown here is derived from an EMBL/GenBank/DDBJ whole genome shotgun (WGS) entry which is preliminary data.</text>
</comment>
<accession>A0A178MTE4</accession>
<evidence type="ECO:0000313" key="3">
    <source>
        <dbReference type="EMBL" id="OAN53079.1"/>
    </source>
</evidence>
<protein>
    <recommendedName>
        <fullName evidence="2">Porin domain-containing protein</fullName>
    </recommendedName>
</protein>
<evidence type="ECO:0000313" key="4">
    <source>
        <dbReference type="Proteomes" id="UP000078543"/>
    </source>
</evidence>
<dbReference type="OrthoDB" id="6758483at2"/>
<feature type="domain" description="Porin" evidence="2">
    <location>
        <begin position="7"/>
        <end position="359"/>
    </location>
</feature>
<dbReference type="InterPro" id="IPR033900">
    <property type="entry name" value="Gram_neg_porin_domain"/>
</dbReference>
<evidence type="ECO:0000256" key="1">
    <source>
        <dbReference type="SAM" id="SignalP"/>
    </source>
</evidence>
<gene>
    <name evidence="3" type="ORF">A6A05_09945</name>
</gene>
<dbReference type="GO" id="GO:0016020">
    <property type="term" value="C:membrane"/>
    <property type="evidence" value="ECO:0007669"/>
    <property type="project" value="InterPro"/>
</dbReference>
<dbReference type="AlphaFoldDB" id="A0A178MTE4"/>
<sequence>MKKVLIASTALVAAGLMTTGSASAAEKIKLNLGGFSKWWVVGAWQDSSFEAGTGRGYANVDVKGDNEIFFGGDTTLNNGMKIGVNFELEAGGGSETAQSNPDVIDKSYVFIESGIGKVIVGSEANGAVLLHVMAPDAAANWGSEGLLISGSSIVQPGAVSVMKTTEIDTDDNAEKITYVAPTFYGLTLGATYIPNASGTTSASKGEDNSSQALSQSVYGVGAGYANTFGPIGVKLSTGFVWGDANAAGVTGDLQEFSAGTQLTWGPVTVGGSYRQRILDEKGGLYHNRPSVASNIDGYIWDAGVMYDGGAWQLSFGYLNSKAEDSVTVGQDSLTVYQVSGKYNLAPGVDLQASGGFVEWDDESAKASGNTGDANHNQGWTIATGIALTF</sequence>
<dbReference type="SUPFAM" id="SSF56935">
    <property type="entry name" value="Porins"/>
    <property type="match status" value="1"/>
</dbReference>
<organism evidence="3 4">
    <name type="scientific">Magnetospirillum moscoviense</name>
    <dbReference type="NCBI Taxonomy" id="1437059"/>
    <lineage>
        <taxon>Bacteria</taxon>
        <taxon>Pseudomonadati</taxon>
        <taxon>Pseudomonadota</taxon>
        <taxon>Alphaproteobacteria</taxon>
        <taxon>Rhodospirillales</taxon>
        <taxon>Rhodospirillaceae</taxon>
        <taxon>Magnetospirillum</taxon>
    </lineage>
</organism>
<dbReference type="Gene3D" id="2.40.160.10">
    <property type="entry name" value="Porin"/>
    <property type="match status" value="1"/>
</dbReference>
<dbReference type="GO" id="GO:0015288">
    <property type="term" value="F:porin activity"/>
    <property type="evidence" value="ECO:0007669"/>
    <property type="project" value="InterPro"/>
</dbReference>
<proteinExistence type="predicted"/>
<dbReference type="InterPro" id="IPR023614">
    <property type="entry name" value="Porin_dom_sf"/>
</dbReference>
<dbReference type="EMBL" id="LWQU01000126">
    <property type="protein sequence ID" value="OAN53079.1"/>
    <property type="molecule type" value="Genomic_DNA"/>
</dbReference>
<feature type="chain" id="PRO_5008092229" description="Porin domain-containing protein" evidence="1">
    <location>
        <begin position="25"/>
        <end position="389"/>
    </location>
</feature>
<dbReference type="STRING" id="1437059.A6A05_09945"/>
<feature type="signal peptide" evidence="1">
    <location>
        <begin position="1"/>
        <end position="24"/>
    </location>
</feature>
<evidence type="ECO:0000259" key="2">
    <source>
        <dbReference type="Pfam" id="PF13609"/>
    </source>
</evidence>
<reference evidence="3 4" key="1">
    <citation type="submission" date="2016-04" db="EMBL/GenBank/DDBJ databases">
        <title>Draft genome sequence of freshwater magnetotactic bacteria Magnetospirillum marisnigri SP-1 and Magnetospirillum moscoviense BB-1.</title>
        <authorList>
            <person name="Koziaeva V."/>
            <person name="Dziuba M.V."/>
            <person name="Ivanov T.M."/>
            <person name="Kuznetsov B."/>
            <person name="Grouzdev D.S."/>
        </authorList>
    </citation>
    <scope>NUCLEOTIDE SEQUENCE [LARGE SCALE GENOMIC DNA]</scope>
    <source>
        <strain evidence="3 4">BB-1</strain>
    </source>
</reference>
<keyword evidence="4" id="KW-1185">Reference proteome</keyword>
<name>A0A178MTE4_9PROT</name>
<dbReference type="RefSeq" id="WP_068498935.1">
    <property type="nucleotide sequence ID" value="NZ_LWQU01000126.1"/>
</dbReference>
<dbReference type="Pfam" id="PF13609">
    <property type="entry name" value="Porin_4"/>
    <property type="match status" value="1"/>
</dbReference>
<dbReference type="Proteomes" id="UP000078543">
    <property type="component" value="Unassembled WGS sequence"/>
</dbReference>
<keyword evidence="1" id="KW-0732">Signal</keyword>